<name>A0A8S1F0E9_9PELO</name>
<accession>A0A8S1F0E9</accession>
<evidence type="ECO:0000313" key="2">
    <source>
        <dbReference type="Proteomes" id="UP000494206"/>
    </source>
</evidence>
<keyword evidence="2" id="KW-1185">Reference proteome</keyword>
<protein>
    <submittedName>
        <fullName evidence="1">Uncharacterized protein</fullName>
    </submittedName>
</protein>
<sequence>MCSGLLVSSVQLLNNEDVGHLKLPPIDSWYHSSSIAVIDQEPIINNNCIDEFDANEIPTKYDDGDDWVTVGFAARPTRLPENSTSKCVDEEIQKIVKRVVRLNKDLVRIAHNYRRKSQKSRKTRISTKHMTDEQKSEHIRWQNRKNSQKFRVEQKMSLEHLKKLGDIFRKLLDIFENHRLPKHHISDIFESSLNAINDLELKHGQQLKVVSERERKY</sequence>
<dbReference type="EMBL" id="CADEPM010000006">
    <property type="protein sequence ID" value="CAB3407413.1"/>
    <property type="molecule type" value="Genomic_DNA"/>
</dbReference>
<dbReference type="AlphaFoldDB" id="A0A8S1F0E9"/>
<organism evidence="1 2">
    <name type="scientific">Caenorhabditis bovis</name>
    <dbReference type="NCBI Taxonomy" id="2654633"/>
    <lineage>
        <taxon>Eukaryota</taxon>
        <taxon>Metazoa</taxon>
        <taxon>Ecdysozoa</taxon>
        <taxon>Nematoda</taxon>
        <taxon>Chromadorea</taxon>
        <taxon>Rhabditida</taxon>
        <taxon>Rhabditina</taxon>
        <taxon>Rhabditomorpha</taxon>
        <taxon>Rhabditoidea</taxon>
        <taxon>Rhabditidae</taxon>
        <taxon>Peloderinae</taxon>
        <taxon>Caenorhabditis</taxon>
    </lineage>
</organism>
<evidence type="ECO:0000313" key="1">
    <source>
        <dbReference type="EMBL" id="CAB3407413.1"/>
    </source>
</evidence>
<proteinExistence type="predicted"/>
<dbReference type="Proteomes" id="UP000494206">
    <property type="component" value="Unassembled WGS sequence"/>
</dbReference>
<gene>
    <name evidence="1" type="ORF">CBOVIS_LOCUS9347</name>
</gene>
<comment type="caution">
    <text evidence="1">The sequence shown here is derived from an EMBL/GenBank/DDBJ whole genome shotgun (WGS) entry which is preliminary data.</text>
</comment>
<reference evidence="1 2" key="1">
    <citation type="submission" date="2020-04" db="EMBL/GenBank/DDBJ databases">
        <authorList>
            <person name="Laetsch R D."/>
            <person name="Stevens L."/>
            <person name="Kumar S."/>
            <person name="Blaxter L. M."/>
        </authorList>
    </citation>
    <scope>NUCLEOTIDE SEQUENCE [LARGE SCALE GENOMIC DNA]</scope>
</reference>